<name>A0AAD8L4D6_TARER</name>
<gene>
    <name evidence="1" type="ORF">QVD17_01096</name>
</gene>
<evidence type="ECO:0000313" key="1">
    <source>
        <dbReference type="EMBL" id="KAK1435335.1"/>
    </source>
</evidence>
<comment type="caution">
    <text evidence="1">The sequence shown here is derived from an EMBL/GenBank/DDBJ whole genome shotgun (WGS) entry which is preliminary data.</text>
</comment>
<protein>
    <submittedName>
        <fullName evidence="1">Uncharacterized protein</fullName>
    </submittedName>
</protein>
<sequence>MSRVASCITCEFRLCFLVKKPGRFGYPVPFSPKFPLPNIPTTSNQSKTRFFHFAKPSFTDVIELIRRICACIVVLYEYKTSIMC</sequence>
<organism evidence="1 2">
    <name type="scientific">Tagetes erecta</name>
    <name type="common">African marigold</name>
    <dbReference type="NCBI Taxonomy" id="13708"/>
    <lineage>
        <taxon>Eukaryota</taxon>
        <taxon>Viridiplantae</taxon>
        <taxon>Streptophyta</taxon>
        <taxon>Embryophyta</taxon>
        <taxon>Tracheophyta</taxon>
        <taxon>Spermatophyta</taxon>
        <taxon>Magnoliopsida</taxon>
        <taxon>eudicotyledons</taxon>
        <taxon>Gunneridae</taxon>
        <taxon>Pentapetalae</taxon>
        <taxon>asterids</taxon>
        <taxon>campanulids</taxon>
        <taxon>Asterales</taxon>
        <taxon>Asteraceae</taxon>
        <taxon>Asteroideae</taxon>
        <taxon>Heliantheae alliance</taxon>
        <taxon>Tageteae</taxon>
        <taxon>Tagetes</taxon>
    </lineage>
</organism>
<dbReference type="EMBL" id="JAUHHV010000001">
    <property type="protein sequence ID" value="KAK1435335.1"/>
    <property type="molecule type" value="Genomic_DNA"/>
</dbReference>
<dbReference type="Proteomes" id="UP001229421">
    <property type="component" value="Unassembled WGS sequence"/>
</dbReference>
<accession>A0AAD8L4D6</accession>
<evidence type="ECO:0000313" key="2">
    <source>
        <dbReference type="Proteomes" id="UP001229421"/>
    </source>
</evidence>
<reference evidence="1" key="1">
    <citation type="journal article" date="2023" name="bioRxiv">
        <title>Improved chromosome-level genome assembly for marigold (Tagetes erecta).</title>
        <authorList>
            <person name="Jiang F."/>
            <person name="Yuan L."/>
            <person name="Wang S."/>
            <person name="Wang H."/>
            <person name="Xu D."/>
            <person name="Wang A."/>
            <person name="Fan W."/>
        </authorList>
    </citation>
    <scope>NUCLEOTIDE SEQUENCE</scope>
    <source>
        <strain evidence="1">WSJ</strain>
        <tissue evidence="1">Leaf</tissue>
    </source>
</reference>
<proteinExistence type="predicted"/>
<dbReference type="AlphaFoldDB" id="A0AAD8L4D6"/>
<keyword evidence="2" id="KW-1185">Reference proteome</keyword>